<evidence type="ECO:0000313" key="1">
    <source>
        <dbReference type="Proteomes" id="UP000035642"/>
    </source>
</evidence>
<dbReference type="AlphaFoldDB" id="A0A0K0DRT0"/>
<reference evidence="2" key="2">
    <citation type="submission" date="2017-02" db="UniProtKB">
        <authorList>
            <consortium name="WormBaseParasite"/>
        </authorList>
    </citation>
    <scope>IDENTIFICATION</scope>
</reference>
<dbReference type="Proteomes" id="UP000035642">
    <property type="component" value="Unassembled WGS sequence"/>
</dbReference>
<keyword evidence="1" id="KW-1185">Reference proteome</keyword>
<organism evidence="1 2">
    <name type="scientific">Angiostrongylus cantonensis</name>
    <name type="common">Rat lungworm</name>
    <dbReference type="NCBI Taxonomy" id="6313"/>
    <lineage>
        <taxon>Eukaryota</taxon>
        <taxon>Metazoa</taxon>
        <taxon>Ecdysozoa</taxon>
        <taxon>Nematoda</taxon>
        <taxon>Chromadorea</taxon>
        <taxon>Rhabditida</taxon>
        <taxon>Rhabditina</taxon>
        <taxon>Rhabditomorpha</taxon>
        <taxon>Strongyloidea</taxon>
        <taxon>Metastrongylidae</taxon>
        <taxon>Angiostrongylus</taxon>
    </lineage>
</organism>
<protein>
    <submittedName>
        <fullName evidence="2">Transposase</fullName>
    </submittedName>
</protein>
<sequence length="71" mass="7761">MQCAGLSKAAKNTPHSVNWVVIPKGYLHDRKYPCLGAIHINGKGNKEQQTVPGRILELNLVTPRAARQNSA</sequence>
<reference evidence="1" key="1">
    <citation type="submission" date="2012-09" db="EMBL/GenBank/DDBJ databases">
        <authorList>
            <person name="Martin A.A."/>
        </authorList>
    </citation>
    <scope>NUCLEOTIDE SEQUENCE</scope>
</reference>
<evidence type="ECO:0000313" key="2">
    <source>
        <dbReference type="WBParaSite" id="ACAC_0001446901-mRNA-1"/>
    </source>
</evidence>
<dbReference type="WBParaSite" id="ACAC_0001446901-mRNA-1">
    <property type="protein sequence ID" value="ACAC_0001446901-mRNA-1"/>
    <property type="gene ID" value="ACAC_0001446901"/>
</dbReference>
<proteinExistence type="predicted"/>
<name>A0A0K0DRT0_ANGCA</name>
<accession>A0A0K0DRT0</accession>